<accession>A0A1S2LMV4</accession>
<dbReference type="GO" id="GO:0043565">
    <property type="term" value="F:sequence-specific DNA binding"/>
    <property type="evidence" value="ECO:0007669"/>
    <property type="project" value="InterPro"/>
</dbReference>
<reference evidence="1 2" key="1">
    <citation type="submission" date="2016-10" db="EMBL/GenBank/DDBJ databases">
        <title>Draft genome sequences of four alkaliphilic bacteria belonging to the Anaerobacillus genus.</title>
        <authorList>
            <person name="Bassil N.M."/>
            <person name="Lloyd J.R."/>
        </authorList>
    </citation>
    <scope>NUCLEOTIDE SEQUENCE [LARGE SCALE GENOMIC DNA]</scope>
    <source>
        <strain evidence="1 2">DSM 18345</strain>
    </source>
</reference>
<dbReference type="InterPro" id="IPR013368">
    <property type="entry name" value="YecD_YerC"/>
</dbReference>
<dbReference type="OrthoDB" id="2874807at2"/>
<dbReference type="PIRSF" id="PIRSF012508">
    <property type="entry name" value="YerC"/>
    <property type="match status" value="1"/>
</dbReference>
<sequence length="105" mass="12180">MQIDKLRGKELDQLFSAILSLKDLEECYQFFDDLCTINEIQSLAQRLEVARMLREGFTYQKIEAETGASTATISRVKRCLNYGNDGYEMTLERVKSEMKKQVNND</sequence>
<dbReference type="InterPro" id="IPR038116">
    <property type="entry name" value="TrpR-like_sf"/>
</dbReference>
<dbReference type="InterPro" id="IPR000831">
    <property type="entry name" value="Trp_repress"/>
</dbReference>
<protein>
    <recommendedName>
        <fullName evidence="3">TrpR-like protein YerC/YecD</fullName>
    </recommendedName>
</protein>
<dbReference type="Proteomes" id="UP000179524">
    <property type="component" value="Unassembled WGS sequence"/>
</dbReference>
<dbReference type="Pfam" id="PF01371">
    <property type="entry name" value="Trp_repressor"/>
    <property type="match status" value="1"/>
</dbReference>
<dbReference type="SUPFAM" id="SSF48295">
    <property type="entry name" value="TrpR-like"/>
    <property type="match status" value="1"/>
</dbReference>
<evidence type="ECO:0000313" key="2">
    <source>
        <dbReference type="Proteomes" id="UP000179524"/>
    </source>
</evidence>
<dbReference type="PANTHER" id="PTHR40080:SF1">
    <property type="entry name" value="TRPR-LIKE PROTEIN YERC_YECD"/>
    <property type="match status" value="1"/>
</dbReference>
<dbReference type="EMBL" id="MLQR01000027">
    <property type="protein sequence ID" value="OIJ13664.1"/>
    <property type="molecule type" value="Genomic_DNA"/>
</dbReference>
<organism evidence="1 2">
    <name type="scientific">Anaerobacillus alkalilacustris</name>
    <dbReference type="NCBI Taxonomy" id="393763"/>
    <lineage>
        <taxon>Bacteria</taxon>
        <taxon>Bacillati</taxon>
        <taxon>Bacillota</taxon>
        <taxon>Bacilli</taxon>
        <taxon>Bacillales</taxon>
        <taxon>Bacillaceae</taxon>
        <taxon>Anaerobacillus</taxon>
    </lineage>
</organism>
<gene>
    <name evidence="1" type="ORF">BKP37_10340</name>
</gene>
<dbReference type="PANTHER" id="PTHR40080">
    <property type="entry name" value="LMO1763 PROTEIN"/>
    <property type="match status" value="1"/>
</dbReference>
<evidence type="ECO:0000313" key="1">
    <source>
        <dbReference type="EMBL" id="OIJ13664.1"/>
    </source>
</evidence>
<dbReference type="RefSeq" id="WP_071309515.1">
    <property type="nucleotide sequence ID" value="NZ_MLQR01000027.1"/>
</dbReference>
<dbReference type="AlphaFoldDB" id="A0A1S2LMV4"/>
<comment type="caution">
    <text evidence="1">The sequence shown here is derived from an EMBL/GenBank/DDBJ whole genome shotgun (WGS) entry which is preliminary data.</text>
</comment>
<dbReference type="GO" id="GO:0003700">
    <property type="term" value="F:DNA-binding transcription factor activity"/>
    <property type="evidence" value="ECO:0007669"/>
    <property type="project" value="InterPro"/>
</dbReference>
<keyword evidence="2" id="KW-1185">Reference proteome</keyword>
<dbReference type="Gene3D" id="1.10.1270.10">
    <property type="entry name" value="TrpR-like"/>
    <property type="match status" value="1"/>
</dbReference>
<dbReference type="NCBIfam" id="TIGR02531">
    <property type="entry name" value="yecD_yerC"/>
    <property type="match status" value="1"/>
</dbReference>
<evidence type="ECO:0008006" key="3">
    <source>
        <dbReference type="Google" id="ProtNLM"/>
    </source>
</evidence>
<name>A0A1S2LMV4_9BACI</name>
<proteinExistence type="predicted"/>
<dbReference type="InterPro" id="IPR010921">
    <property type="entry name" value="Trp_repressor/repl_initiator"/>
</dbReference>